<accession>A0ACC2KYU8</accession>
<dbReference type="Proteomes" id="UP001234297">
    <property type="component" value="Chromosome 6"/>
</dbReference>
<comment type="caution">
    <text evidence="1">The sequence shown here is derived from an EMBL/GenBank/DDBJ whole genome shotgun (WGS) entry which is preliminary data.</text>
</comment>
<protein>
    <submittedName>
        <fullName evidence="1">Uncharacterized protein</fullName>
    </submittedName>
</protein>
<gene>
    <name evidence="1" type="ORF">MRB53_019605</name>
</gene>
<proteinExistence type="predicted"/>
<organism evidence="1 2">
    <name type="scientific">Persea americana</name>
    <name type="common">Avocado</name>
    <dbReference type="NCBI Taxonomy" id="3435"/>
    <lineage>
        <taxon>Eukaryota</taxon>
        <taxon>Viridiplantae</taxon>
        <taxon>Streptophyta</taxon>
        <taxon>Embryophyta</taxon>
        <taxon>Tracheophyta</taxon>
        <taxon>Spermatophyta</taxon>
        <taxon>Magnoliopsida</taxon>
        <taxon>Magnoliidae</taxon>
        <taxon>Laurales</taxon>
        <taxon>Lauraceae</taxon>
        <taxon>Persea</taxon>
    </lineage>
</organism>
<dbReference type="EMBL" id="CM056814">
    <property type="protein sequence ID" value="KAJ8626298.1"/>
    <property type="molecule type" value="Genomic_DNA"/>
</dbReference>
<evidence type="ECO:0000313" key="2">
    <source>
        <dbReference type="Proteomes" id="UP001234297"/>
    </source>
</evidence>
<name>A0ACC2KYU8_PERAE</name>
<evidence type="ECO:0000313" key="1">
    <source>
        <dbReference type="EMBL" id="KAJ8626298.1"/>
    </source>
</evidence>
<reference evidence="1 2" key="1">
    <citation type="journal article" date="2022" name="Hortic Res">
        <title>A haplotype resolved chromosomal level avocado genome allows analysis of novel avocado genes.</title>
        <authorList>
            <person name="Nath O."/>
            <person name="Fletcher S.J."/>
            <person name="Hayward A."/>
            <person name="Shaw L.M."/>
            <person name="Masouleh A.K."/>
            <person name="Furtado A."/>
            <person name="Henry R.J."/>
            <person name="Mitter N."/>
        </authorList>
    </citation>
    <scope>NUCLEOTIDE SEQUENCE [LARGE SCALE GENOMIC DNA]</scope>
    <source>
        <strain evidence="2">cv. Hass</strain>
    </source>
</reference>
<keyword evidence="2" id="KW-1185">Reference proteome</keyword>
<sequence length="169" mass="18422">MVGSETERPSSPVGNLWFPGKSVYPVTERAQEIAKRREELMGLLRGLPESEYELSLTDLVEKKSDLDTSVSEDKNRVVEEREPKSRKPKKRSGISGSGNGGVMLKVFVPVSLFRGLTRSASSVSARTPLDSKPSNREGESDPAQPGCCWSFAGQRGRGSKSGRHSAKVD</sequence>